<proteinExistence type="predicted"/>
<dbReference type="Proteomes" id="UP001732700">
    <property type="component" value="Chromosome 2D"/>
</dbReference>
<accession>A0ACD5V9G9</accession>
<evidence type="ECO:0000313" key="2">
    <source>
        <dbReference type="Proteomes" id="UP001732700"/>
    </source>
</evidence>
<evidence type="ECO:0000313" key="1">
    <source>
        <dbReference type="EnsemblPlants" id="AVESA.00010b.r2.2DG0385080.1.CDS"/>
    </source>
</evidence>
<reference evidence="1" key="2">
    <citation type="submission" date="2025-09" db="UniProtKB">
        <authorList>
            <consortium name="EnsemblPlants"/>
        </authorList>
    </citation>
    <scope>IDENTIFICATION</scope>
</reference>
<organism evidence="1 2">
    <name type="scientific">Avena sativa</name>
    <name type="common">Oat</name>
    <dbReference type="NCBI Taxonomy" id="4498"/>
    <lineage>
        <taxon>Eukaryota</taxon>
        <taxon>Viridiplantae</taxon>
        <taxon>Streptophyta</taxon>
        <taxon>Embryophyta</taxon>
        <taxon>Tracheophyta</taxon>
        <taxon>Spermatophyta</taxon>
        <taxon>Magnoliopsida</taxon>
        <taxon>Liliopsida</taxon>
        <taxon>Poales</taxon>
        <taxon>Poaceae</taxon>
        <taxon>BOP clade</taxon>
        <taxon>Pooideae</taxon>
        <taxon>Poodae</taxon>
        <taxon>Poeae</taxon>
        <taxon>Poeae Chloroplast Group 1 (Aveneae type)</taxon>
        <taxon>Aveninae</taxon>
        <taxon>Avena</taxon>
    </lineage>
</organism>
<keyword evidence="2" id="KW-1185">Reference proteome</keyword>
<sequence>MAAADLNAGARPYHRRRSNRPHHHLSPLQPPPPVMPPAYYYGGAAYQPPPRLVPNYSRATFPEHHYHLPQQAPFFRNHAPSPSRALTFPNNRGGFVCEKLYAQAMYRYNKSRAFTAVDGRRGAARGPRAWTSGRGRGRAHVPVARGAEGRAARSPSPAFTTRPESWVPRPPAWYGRTTVMIRNIPNNLTRAAMVELLDDHCARENRRRYGQPAAYDFLYLPMDFSCRDQSSNRGYAFVNFTTADAAFGLYYALHGCGWKPWVGGRRSRNINVAAAHIQGKRAVTRRFARSTFVCHTDEFRPAVFWPPRDGATDSHPRHLGRRIPPLVSAVDQSRPLAVAPAQQQQPVRVEASSSMS</sequence>
<name>A0ACD5V9G9_AVESA</name>
<reference evidence="1" key="1">
    <citation type="submission" date="2021-05" db="EMBL/GenBank/DDBJ databases">
        <authorList>
            <person name="Scholz U."/>
            <person name="Mascher M."/>
            <person name="Fiebig A."/>
        </authorList>
    </citation>
    <scope>NUCLEOTIDE SEQUENCE [LARGE SCALE GENOMIC DNA]</scope>
</reference>
<protein>
    <submittedName>
        <fullName evidence="1">Uncharacterized protein</fullName>
    </submittedName>
</protein>
<dbReference type="EnsemblPlants" id="AVESA.00010b.r2.2DG0385080.1">
    <property type="protein sequence ID" value="AVESA.00010b.r2.2DG0385080.1.CDS"/>
    <property type="gene ID" value="AVESA.00010b.r2.2DG0385080"/>
</dbReference>